<keyword evidence="1" id="KW-1133">Transmembrane helix</keyword>
<accession>C4FFF9</accession>
<keyword evidence="1" id="KW-0812">Transmembrane</keyword>
<proteinExistence type="predicted"/>
<comment type="caution">
    <text evidence="2">The sequence shown here is derived from an EMBL/GenBank/DDBJ whole genome shotgun (WGS) entry which is preliminary data.</text>
</comment>
<dbReference type="HOGENOM" id="CLU_2285963_0_0_11"/>
<dbReference type="eggNOG" id="COG0577">
    <property type="taxonomic scope" value="Bacteria"/>
</dbReference>
<feature type="transmembrane region" description="Helical" evidence="1">
    <location>
        <begin position="64"/>
        <end position="86"/>
    </location>
</feature>
<name>C4FFF9_9BIFI</name>
<dbReference type="STRING" id="1683.Bang102_007005"/>
<dbReference type="Proteomes" id="UP000006408">
    <property type="component" value="Unassembled WGS sequence"/>
</dbReference>
<organism evidence="2 3">
    <name type="scientific">Bifidobacterium angulatum DSM 20098 = JCM 7096</name>
    <dbReference type="NCBI Taxonomy" id="518635"/>
    <lineage>
        <taxon>Bacteria</taxon>
        <taxon>Bacillati</taxon>
        <taxon>Actinomycetota</taxon>
        <taxon>Actinomycetes</taxon>
        <taxon>Bifidobacteriales</taxon>
        <taxon>Bifidobacteriaceae</taxon>
        <taxon>Bifidobacterium</taxon>
    </lineage>
</organism>
<keyword evidence="1" id="KW-0472">Membrane</keyword>
<evidence type="ECO:0008006" key="4">
    <source>
        <dbReference type="Google" id="ProtNLM"/>
    </source>
</evidence>
<gene>
    <name evidence="2" type="ORF">BIFANG_03059</name>
</gene>
<dbReference type="AlphaFoldDB" id="C4FFF9"/>
<evidence type="ECO:0000256" key="1">
    <source>
        <dbReference type="SAM" id="Phobius"/>
    </source>
</evidence>
<dbReference type="PATRIC" id="fig|518635.7.peg.987"/>
<feature type="transmembrane region" description="Helical" evidence="1">
    <location>
        <begin position="20"/>
        <end position="44"/>
    </location>
</feature>
<dbReference type="EMBL" id="ABYS02000004">
    <property type="protein sequence ID" value="EEP21690.1"/>
    <property type="molecule type" value="Genomic_DNA"/>
</dbReference>
<keyword evidence="3" id="KW-1185">Reference proteome</keyword>
<evidence type="ECO:0000313" key="2">
    <source>
        <dbReference type="EMBL" id="EEP21690.1"/>
    </source>
</evidence>
<sequence>MKTARLLAGTRITEHVMRALFLWSIPTANGIIVCGVILGTLFGWLGAYVIFGLYADKTMLPFDWGTNGILLSVAAIAALLASVFPARRAVRTPPVKALTEA</sequence>
<evidence type="ECO:0000313" key="3">
    <source>
        <dbReference type="Proteomes" id="UP000006408"/>
    </source>
</evidence>
<protein>
    <recommendedName>
        <fullName evidence="4">ABC3 transporter permease protein domain-containing protein</fullName>
    </recommendedName>
</protein>
<reference evidence="2" key="1">
    <citation type="submission" date="2009-04" db="EMBL/GenBank/DDBJ databases">
        <authorList>
            <person name="Weinstock G."/>
            <person name="Sodergren E."/>
            <person name="Clifton S."/>
            <person name="Fulton L."/>
            <person name="Fulton B."/>
            <person name="Courtney L."/>
            <person name="Fronick C."/>
            <person name="Harrison M."/>
            <person name="Strong C."/>
            <person name="Farmer C."/>
            <person name="Delahaunty K."/>
            <person name="Markovic C."/>
            <person name="Hall O."/>
            <person name="Minx P."/>
            <person name="Tomlinson C."/>
            <person name="Mitreva M."/>
            <person name="Nelson J."/>
            <person name="Hou S."/>
            <person name="Wollam A."/>
            <person name="Pepin K.H."/>
            <person name="Johnson M."/>
            <person name="Bhonagiri V."/>
            <person name="Nash W.E."/>
            <person name="Warren W."/>
            <person name="Chinwalla A."/>
            <person name="Mardis E.R."/>
            <person name="Wilson R.K."/>
        </authorList>
    </citation>
    <scope>NUCLEOTIDE SEQUENCE [LARGE SCALE GENOMIC DNA]</scope>
    <source>
        <strain evidence="2">DSM 20098</strain>
    </source>
</reference>